<dbReference type="EMBL" id="JBHTCS010000021">
    <property type="protein sequence ID" value="MFC7449724.1"/>
    <property type="molecule type" value="Genomic_DNA"/>
</dbReference>
<evidence type="ECO:0000313" key="2">
    <source>
        <dbReference type="Proteomes" id="UP001596484"/>
    </source>
</evidence>
<organism evidence="1 2">
    <name type="scientific">Rhodococcus daqingensis</name>
    <dbReference type="NCBI Taxonomy" id="2479363"/>
    <lineage>
        <taxon>Bacteria</taxon>
        <taxon>Bacillati</taxon>
        <taxon>Actinomycetota</taxon>
        <taxon>Actinomycetes</taxon>
        <taxon>Mycobacteriales</taxon>
        <taxon>Nocardiaceae</taxon>
        <taxon>Rhodococcus</taxon>
    </lineage>
</organism>
<accession>A0ABW2S120</accession>
<dbReference type="RefSeq" id="WP_378407009.1">
    <property type="nucleotide sequence ID" value="NZ_JBHTCS010000021.1"/>
</dbReference>
<name>A0ABW2S120_9NOCA</name>
<keyword evidence="2" id="KW-1185">Reference proteome</keyword>
<sequence length="123" mass="12947">MGAVDGGCGELLAEIDAFYQGFGQPRALTEALRSSVLLMPVTDDDRMLTSTFGGLDWVCAFTSEGEFARYLAARGDSDGRGFRALFGSRIVDELVTGLPRPTGVVVDIAGASPIAFPPAEARS</sequence>
<protein>
    <submittedName>
        <fullName evidence="1">SseB family protein</fullName>
    </submittedName>
</protein>
<reference evidence="2" key="1">
    <citation type="journal article" date="2019" name="Int. J. Syst. Evol. Microbiol.">
        <title>The Global Catalogue of Microorganisms (GCM) 10K type strain sequencing project: providing services to taxonomists for standard genome sequencing and annotation.</title>
        <authorList>
            <consortium name="The Broad Institute Genomics Platform"/>
            <consortium name="The Broad Institute Genome Sequencing Center for Infectious Disease"/>
            <person name="Wu L."/>
            <person name="Ma J."/>
        </authorList>
    </citation>
    <scope>NUCLEOTIDE SEQUENCE [LARGE SCALE GENOMIC DNA]</scope>
    <source>
        <strain evidence="2">ICMP 19430</strain>
    </source>
</reference>
<evidence type="ECO:0000313" key="1">
    <source>
        <dbReference type="EMBL" id="MFC7449724.1"/>
    </source>
</evidence>
<dbReference type="Proteomes" id="UP001596484">
    <property type="component" value="Unassembled WGS sequence"/>
</dbReference>
<comment type="caution">
    <text evidence="1">The sequence shown here is derived from an EMBL/GenBank/DDBJ whole genome shotgun (WGS) entry which is preliminary data.</text>
</comment>
<gene>
    <name evidence="1" type="ORF">ACFQS9_17650</name>
</gene>
<proteinExistence type="predicted"/>